<comment type="caution">
    <text evidence="2">The sequence shown here is derived from an EMBL/GenBank/DDBJ whole genome shotgun (WGS) entry which is preliminary data.</text>
</comment>
<feature type="coiled-coil region" evidence="1">
    <location>
        <begin position="123"/>
        <end position="150"/>
    </location>
</feature>
<reference evidence="2" key="1">
    <citation type="journal article" date="2014" name="Int. J. Syst. Evol. Microbiol.">
        <title>Complete genome sequence of Corynebacterium casei LMG S-19264T (=DSM 44701T), isolated from a smear-ripened cheese.</title>
        <authorList>
            <consortium name="US DOE Joint Genome Institute (JGI-PGF)"/>
            <person name="Walter F."/>
            <person name="Albersmeier A."/>
            <person name="Kalinowski J."/>
            <person name="Ruckert C."/>
        </authorList>
    </citation>
    <scope>NUCLEOTIDE SEQUENCE</scope>
    <source>
        <strain evidence="2">KCTC 12988</strain>
    </source>
</reference>
<proteinExistence type="predicted"/>
<dbReference type="AlphaFoldDB" id="A0A918WDZ1"/>
<organism evidence="2 3">
    <name type="scientific">Roseibacillus persicicus</name>
    <dbReference type="NCBI Taxonomy" id="454148"/>
    <lineage>
        <taxon>Bacteria</taxon>
        <taxon>Pseudomonadati</taxon>
        <taxon>Verrucomicrobiota</taxon>
        <taxon>Verrucomicrobiia</taxon>
        <taxon>Verrucomicrobiales</taxon>
        <taxon>Verrucomicrobiaceae</taxon>
        <taxon>Roseibacillus</taxon>
    </lineage>
</organism>
<evidence type="ECO:0000313" key="2">
    <source>
        <dbReference type="EMBL" id="GHC42494.1"/>
    </source>
</evidence>
<evidence type="ECO:0000313" key="3">
    <source>
        <dbReference type="Proteomes" id="UP000644507"/>
    </source>
</evidence>
<dbReference type="EMBL" id="BMXI01000001">
    <property type="protein sequence ID" value="GHC42494.1"/>
    <property type="molecule type" value="Genomic_DNA"/>
</dbReference>
<sequence length="404" mass="45091">MQLGYQASLQAPAFLATEQEERADGRIKDVSAQQDAILAAQERWGEGPELRDAIINLFRDCDVPLLELMSFLESSTDQTVIGHAFTGITLRFNDPSLQSLADAGDISSLIHASYHGKNFGDVLNIYINSAEKEEERLSRLQEAFTVLEQADFNSNPRLVPPLLRNLARNFSAKETPELLDQLIQGKFKLLENAEFQQTVLEALSNGSAVTALDHLAGYSEIADEAKWSLAHGALEFSQASLKNYVEDHPGDLVAKAVYAKKLLQQGFPETLRHLLHEEGFEESSAYGRRLGGQLWSHDARIVGAEARKNPEKVVRDFARGTSQFETCHLVTAVNEWMKADGEAAAQWVENEGINLPPEDRQFVAISYAREAAKQGEFDLAHQWADLILDEERKSRVMREIASKQ</sequence>
<protein>
    <submittedName>
        <fullName evidence="2">Uncharacterized protein</fullName>
    </submittedName>
</protein>
<dbReference type="Proteomes" id="UP000644507">
    <property type="component" value="Unassembled WGS sequence"/>
</dbReference>
<gene>
    <name evidence="2" type="ORF">GCM10007100_04400</name>
</gene>
<dbReference type="RefSeq" id="WP_189566917.1">
    <property type="nucleotide sequence ID" value="NZ_BMXI01000001.1"/>
</dbReference>
<reference evidence="2" key="2">
    <citation type="submission" date="2020-09" db="EMBL/GenBank/DDBJ databases">
        <authorList>
            <person name="Sun Q."/>
            <person name="Kim S."/>
        </authorList>
    </citation>
    <scope>NUCLEOTIDE SEQUENCE</scope>
    <source>
        <strain evidence="2">KCTC 12988</strain>
    </source>
</reference>
<evidence type="ECO:0000256" key="1">
    <source>
        <dbReference type="SAM" id="Coils"/>
    </source>
</evidence>
<name>A0A918WDZ1_9BACT</name>
<keyword evidence="1" id="KW-0175">Coiled coil</keyword>
<accession>A0A918WDZ1</accession>
<keyword evidence="3" id="KW-1185">Reference proteome</keyword>